<evidence type="ECO:0000313" key="8">
    <source>
        <dbReference type="EMBL" id="MBB6071780.1"/>
    </source>
</evidence>
<organism evidence="8 9">
    <name type="scientific">Longimicrobium terrae</name>
    <dbReference type="NCBI Taxonomy" id="1639882"/>
    <lineage>
        <taxon>Bacteria</taxon>
        <taxon>Pseudomonadati</taxon>
        <taxon>Gemmatimonadota</taxon>
        <taxon>Longimicrobiia</taxon>
        <taxon>Longimicrobiales</taxon>
        <taxon>Longimicrobiaceae</taxon>
        <taxon>Longimicrobium</taxon>
    </lineage>
</organism>
<dbReference type="GO" id="GO:1990904">
    <property type="term" value="C:ribonucleoprotein complex"/>
    <property type="evidence" value="ECO:0007669"/>
    <property type="project" value="UniProtKB-KW"/>
</dbReference>
<keyword evidence="9" id="KW-1185">Reference proteome</keyword>
<evidence type="ECO:0000259" key="7">
    <source>
        <dbReference type="PROSITE" id="PS50988"/>
    </source>
</evidence>
<sequence>MMDYTRYFATRFRAMLTPQSAPIPGSAQVRNSAGGYAWQLTPWDRLDRFLVLGSEGGTYYTTERALTAENARSAAACIAQDGPRVVARVVEMSESGRAPGNDPALFVLAMAAGLGDEPTRAAALAALTRVARTGTHLLHWLGFAGAFRGWGRGVRRAVSAWYTEREPRELAYQLLKYPSRDGWSHRDALRLAHPRPRSQEQQALFRRAVARGRGEEVAGDTPALALVRAADGLHRDSAAAPQAAAAIREHRLTWEMVPNRLLAHAEVWEALLESMPLTALIRNLAAMTRVGLIAPGSAAAAQVAARVADADALRRARVHPVRVLSALRTYARGKGRGAAGWAPVASVVDALDAAFYLAFGAVVPSGRRTLLALDVSGSMLANVLGLQGITCRDASAAMALVTAATEPAHQFVAFTAGPYASRWGATGTGLTPLAVSPRQRLDDVVAAVSGLPFGGTDCALPITEALRNRWAVDTFVVYTDNETWAGTVHPSQALREYRERMGIPAKLVVVGMASNGFSIADPEDAGMLDVVGFDAAAPQLIADFAR</sequence>
<dbReference type="GO" id="GO:0046872">
    <property type="term" value="F:metal ion binding"/>
    <property type="evidence" value="ECO:0007669"/>
    <property type="project" value="UniProtKB-KW"/>
</dbReference>
<comment type="subcellular location">
    <subcellularLocation>
        <location evidence="1">Cytoplasm</location>
    </subcellularLocation>
</comment>
<comment type="caution">
    <text evidence="8">The sequence shown here is derived from an EMBL/GenBank/DDBJ whole genome shotgun (WGS) entry which is preliminary data.</text>
</comment>
<dbReference type="InterPro" id="IPR056800">
    <property type="entry name" value="vWA_Ro60"/>
</dbReference>
<evidence type="ECO:0000313" key="9">
    <source>
        <dbReference type="Proteomes" id="UP000582837"/>
    </source>
</evidence>
<evidence type="ECO:0000256" key="2">
    <source>
        <dbReference type="ARBA" id="ARBA00007814"/>
    </source>
</evidence>
<keyword evidence="6 8" id="KW-0687">Ribonucleoprotein</keyword>
<evidence type="ECO:0000256" key="1">
    <source>
        <dbReference type="ARBA" id="ARBA00004496"/>
    </source>
</evidence>
<feature type="domain" description="TROVE" evidence="7">
    <location>
        <begin position="29"/>
        <end position="367"/>
    </location>
</feature>
<proteinExistence type="inferred from homology"/>
<dbReference type="GO" id="GO:0003723">
    <property type="term" value="F:RNA binding"/>
    <property type="evidence" value="ECO:0007669"/>
    <property type="project" value="UniProtKB-KW"/>
</dbReference>
<comment type="similarity">
    <text evidence="2">Belongs to the Ro 60 kDa family.</text>
</comment>
<accession>A0A841H199</accession>
<dbReference type="InterPro" id="IPR040322">
    <property type="entry name" value="TROVE2"/>
</dbReference>
<name>A0A841H199_9BACT</name>
<dbReference type="PROSITE" id="PS50988">
    <property type="entry name" value="TROVE"/>
    <property type="match status" value="1"/>
</dbReference>
<protein>
    <submittedName>
        <fullName evidence="8">60 kDa SS-A/Ro ribonucleoprotein</fullName>
    </submittedName>
</protein>
<keyword evidence="3" id="KW-0963">Cytoplasm</keyword>
<evidence type="ECO:0000256" key="5">
    <source>
        <dbReference type="ARBA" id="ARBA00022884"/>
    </source>
</evidence>
<evidence type="ECO:0000256" key="3">
    <source>
        <dbReference type="ARBA" id="ARBA00022490"/>
    </source>
</evidence>
<dbReference type="Pfam" id="PF25045">
    <property type="entry name" value="vWA_Ro60"/>
    <property type="match status" value="1"/>
</dbReference>
<dbReference type="PANTHER" id="PTHR14202:SF0">
    <property type="entry name" value="RNA-BINDING PROTEIN RO60"/>
    <property type="match status" value="1"/>
</dbReference>
<dbReference type="InterPro" id="IPR036465">
    <property type="entry name" value="vWFA_dom_sf"/>
</dbReference>
<dbReference type="RefSeq" id="WP_170032551.1">
    <property type="nucleotide sequence ID" value="NZ_JABDTL010000001.1"/>
</dbReference>
<dbReference type="AlphaFoldDB" id="A0A841H199"/>
<dbReference type="Gene3D" id="3.40.50.410">
    <property type="entry name" value="von Willebrand factor, type A domain"/>
    <property type="match status" value="2"/>
</dbReference>
<dbReference type="SUPFAM" id="SSF140864">
    <property type="entry name" value="TROVE domain-like"/>
    <property type="match status" value="1"/>
</dbReference>
<dbReference type="Proteomes" id="UP000582837">
    <property type="component" value="Unassembled WGS sequence"/>
</dbReference>
<dbReference type="GO" id="GO:0005737">
    <property type="term" value="C:cytoplasm"/>
    <property type="evidence" value="ECO:0007669"/>
    <property type="project" value="UniProtKB-SubCell"/>
</dbReference>
<keyword evidence="5" id="KW-0694">RNA-binding</keyword>
<gene>
    <name evidence="8" type="ORF">HNQ61_003419</name>
</gene>
<keyword evidence="4" id="KW-0479">Metal-binding</keyword>
<reference evidence="8 9" key="1">
    <citation type="submission" date="2020-08" db="EMBL/GenBank/DDBJ databases">
        <title>Genomic Encyclopedia of Type Strains, Phase IV (KMG-IV): sequencing the most valuable type-strain genomes for metagenomic binning, comparative biology and taxonomic classification.</title>
        <authorList>
            <person name="Goeker M."/>
        </authorList>
    </citation>
    <scope>NUCLEOTIDE SEQUENCE [LARGE SCALE GENOMIC DNA]</scope>
    <source>
        <strain evidence="8 9">DSM 29007</strain>
    </source>
</reference>
<dbReference type="InterPro" id="IPR037214">
    <property type="entry name" value="TROVE_dom_sf"/>
</dbReference>
<dbReference type="PANTHER" id="PTHR14202">
    <property type="entry name" value="60 KDA RIBONUCLEOPROTEIN SSA/RO"/>
    <property type="match status" value="1"/>
</dbReference>
<dbReference type="InterPro" id="IPR008858">
    <property type="entry name" value="TROVE_dom"/>
</dbReference>
<dbReference type="EMBL" id="JACHIA010000010">
    <property type="protein sequence ID" value="MBB6071780.1"/>
    <property type="molecule type" value="Genomic_DNA"/>
</dbReference>
<evidence type="ECO:0000256" key="6">
    <source>
        <dbReference type="ARBA" id="ARBA00023274"/>
    </source>
</evidence>
<dbReference type="Pfam" id="PF05731">
    <property type="entry name" value="TROVE"/>
    <property type="match status" value="1"/>
</dbReference>
<evidence type="ECO:0000256" key="4">
    <source>
        <dbReference type="ARBA" id="ARBA00022723"/>
    </source>
</evidence>
<dbReference type="SUPFAM" id="SSF53300">
    <property type="entry name" value="vWA-like"/>
    <property type="match status" value="1"/>
</dbReference>